<evidence type="ECO:0000256" key="9">
    <source>
        <dbReference type="ARBA" id="ARBA00025752"/>
    </source>
</evidence>
<keyword evidence="5 10" id="KW-1133">Transmembrane helix</keyword>
<keyword evidence="6 10" id="KW-0472">Membrane</keyword>
<gene>
    <name evidence="12 13" type="primary">LOC107487380</name>
</gene>
<comment type="subcellular location">
    <subcellularLocation>
        <location evidence="1">Endoplasmic reticulum membrane</location>
        <topology evidence="1">Multi-pass membrane protein</topology>
    </subcellularLocation>
</comment>
<keyword evidence="4" id="KW-0256">Endoplasmic reticulum</keyword>
<dbReference type="PANTHER" id="PTHR31651:SF21">
    <property type="entry name" value="AUXIN EFFLUX CARRIER FAMILY PROTEIN"/>
    <property type="match status" value="1"/>
</dbReference>
<evidence type="ECO:0000256" key="4">
    <source>
        <dbReference type="ARBA" id="ARBA00022824"/>
    </source>
</evidence>
<dbReference type="GO" id="GO:0009734">
    <property type="term" value="P:auxin-activated signaling pathway"/>
    <property type="evidence" value="ECO:0007669"/>
    <property type="project" value="UniProtKB-KW"/>
</dbReference>
<feature type="transmembrane region" description="Helical" evidence="10">
    <location>
        <begin position="326"/>
        <end position="349"/>
    </location>
</feature>
<dbReference type="GO" id="GO:0080162">
    <property type="term" value="P:endoplasmic reticulum to cytosol auxin transport"/>
    <property type="evidence" value="ECO:0007669"/>
    <property type="project" value="InterPro"/>
</dbReference>
<keyword evidence="7" id="KW-0927">Auxin signaling pathway</keyword>
<evidence type="ECO:0000256" key="7">
    <source>
        <dbReference type="ARBA" id="ARBA00023294"/>
    </source>
</evidence>
<comment type="similarity">
    <text evidence="9">Belongs to the auxin efflux carrier (TC 2.A.69.2) family.</text>
</comment>
<dbReference type="AlphaFoldDB" id="A0A6P4D9F9"/>
<keyword evidence="11" id="KW-1185">Reference proteome</keyword>
<evidence type="ECO:0000313" key="12">
    <source>
        <dbReference type="RefSeq" id="XP_015963484.1"/>
    </source>
</evidence>
<dbReference type="GO" id="GO:0005789">
    <property type="term" value="C:endoplasmic reticulum membrane"/>
    <property type="evidence" value="ECO:0007669"/>
    <property type="project" value="UniProtKB-SubCell"/>
</dbReference>
<comment type="function">
    <text evidence="8">Involved in cellular auxin homeostasis by regulating auxin metabolism. Regulates intracellular auxin accumulation at the endoplasmic reticulum and thus auxin availability for nuclear auxin signaling.</text>
</comment>
<keyword evidence="3 10" id="KW-0812">Transmembrane</keyword>
<evidence type="ECO:0000256" key="3">
    <source>
        <dbReference type="ARBA" id="ARBA00022692"/>
    </source>
</evidence>
<organism evidence="11 12">
    <name type="scientific">Arachis duranensis</name>
    <name type="common">Wild peanut</name>
    <dbReference type="NCBI Taxonomy" id="130453"/>
    <lineage>
        <taxon>Eukaryota</taxon>
        <taxon>Viridiplantae</taxon>
        <taxon>Streptophyta</taxon>
        <taxon>Embryophyta</taxon>
        <taxon>Tracheophyta</taxon>
        <taxon>Spermatophyta</taxon>
        <taxon>Magnoliopsida</taxon>
        <taxon>eudicotyledons</taxon>
        <taxon>Gunneridae</taxon>
        <taxon>Pentapetalae</taxon>
        <taxon>rosids</taxon>
        <taxon>fabids</taxon>
        <taxon>Fabales</taxon>
        <taxon>Fabaceae</taxon>
        <taxon>Papilionoideae</taxon>
        <taxon>50 kb inversion clade</taxon>
        <taxon>dalbergioids sensu lato</taxon>
        <taxon>Dalbergieae</taxon>
        <taxon>Pterocarpus clade</taxon>
        <taxon>Arachis</taxon>
    </lineage>
</organism>
<dbReference type="InterPro" id="IPR004776">
    <property type="entry name" value="Mem_transp_PIN-like"/>
</dbReference>
<accession>A0A6P4D9F9</accession>
<dbReference type="RefSeq" id="XP_015963484.1">
    <property type="nucleotide sequence ID" value="XM_016107998.3"/>
</dbReference>
<proteinExistence type="inferred from homology"/>
<dbReference type="KEGG" id="adu:107487380"/>
<evidence type="ECO:0000256" key="6">
    <source>
        <dbReference type="ARBA" id="ARBA00023136"/>
    </source>
</evidence>
<dbReference type="Pfam" id="PF03547">
    <property type="entry name" value="Mem_trans"/>
    <property type="match status" value="1"/>
</dbReference>
<evidence type="ECO:0000313" key="11">
    <source>
        <dbReference type="Proteomes" id="UP000515211"/>
    </source>
</evidence>
<feature type="transmembrane region" description="Helical" evidence="10">
    <location>
        <begin position="106"/>
        <end position="127"/>
    </location>
</feature>
<feature type="transmembrane region" description="Helical" evidence="10">
    <location>
        <begin position="255"/>
        <end position="274"/>
    </location>
</feature>
<dbReference type="InterPro" id="IPR045033">
    <property type="entry name" value="PILS1/3/4/5/7"/>
</dbReference>
<evidence type="ECO:0000313" key="13">
    <source>
        <dbReference type="RefSeq" id="XP_015963485.1"/>
    </source>
</evidence>
<dbReference type="Proteomes" id="UP000515211">
    <property type="component" value="Chromosome 5"/>
</dbReference>
<name>A0A6P4D9F9_ARADU</name>
<dbReference type="OrthoDB" id="191139at2759"/>
<feature type="transmembrane region" description="Helical" evidence="10">
    <location>
        <begin position="73"/>
        <end position="94"/>
    </location>
</feature>
<protein>
    <submittedName>
        <fullName evidence="12 13">Protein PIN-LIKES 3</fullName>
    </submittedName>
</protein>
<feature type="transmembrane region" description="Helical" evidence="10">
    <location>
        <begin position="294"/>
        <end position="314"/>
    </location>
</feature>
<evidence type="ECO:0000256" key="10">
    <source>
        <dbReference type="SAM" id="Phobius"/>
    </source>
</evidence>
<reference evidence="11" key="1">
    <citation type="journal article" date="2016" name="Nat. Genet.">
        <title>The genome sequences of Arachis duranensis and Arachis ipaensis, the diploid ancestors of cultivated peanut.</title>
        <authorList>
            <person name="Bertioli D.J."/>
            <person name="Cannon S.B."/>
            <person name="Froenicke L."/>
            <person name="Huang G."/>
            <person name="Farmer A.D."/>
            <person name="Cannon E.K."/>
            <person name="Liu X."/>
            <person name="Gao D."/>
            <person name="Clevenger J."/>
            <person name="Dash S."/>
            <person name="Ren L."/>
            <person name="Moretzsohn M.C."/>
            <person name="Shirasawa K."/>
            <person name="Huang W."/>
            <person name="Vidigal B."/>
            <person name="Abernathy B."/>
            <person name="Chu Y."/>
            <person name="Niederhuth C.E."/>
            <person name="Umale P."/>
            <person name="Araujo A.C."/>
            <person name="Kozik A."/>
            <person name="Kim K.D."/>
            <person name="Burow M.D."/>
            <person name="Varshney R.K."/>
            <person name="Wang X."/>
            <person name="Zhang X."/>
            <person name="Barkley N."/>
            <person name="Guimaraes P.M."/>
            <person name="Isobe S."/>
            <person name="Guo B."/>
            <person name="Liao B."/>
            <person name="Stalker H.T."/>
            <person name="Schmitz R.J."/>
            <person name="Scheffler B.E."/>
            <person name="Leal-Bertioli S.C."/>
            <person name="Xun X."/>
            <person name="Jackson S.A."/>
            <person name="Michelmore R."/>
            <person name="Ozias-Akins P."/>
        </authorList>
    </citation>
    <scope>NUCLEOTIDE SEQUENCE [LARGE SCALE GENOMIC DNA]</scope>
    <source>
        <strain evidence="11">cv. V14167</strain>
    </source>
</reference>
<feature type="transmembrane region" description="Helical" evidence="10">
    <location>
        <begin position="6"/>
        <end position="29"/>
    </location>
</feature>
<dbReference type="PANTHER" id="PTHR31651">
    <property type="match status" value="1"/>
</dbReference>
<evidence type="ECO:0000256" key="5">
    <source>
        <dbReference type="ARBA" id="ARBA00022989"/>
    </source>
</evidence>
<feature type="transmembrane region" description="Helical" evidence="10">
    <location>
        <begin position="361"/>
        <end position="384"/>
    </location>
</feature>
<feature type="transmembrane region" description="Helical" evidence="10">
    <location>
        <begin position="396"/>
        <end position="417"/>
    </location>
</feature>
<evidence type="ECO:0000256" key="2">
    <source>
        <dbReference type="ARBA" id="ARBA00022448"/>
    </source>
</evidence>
<sequence length="418" mass="45355">MGLLDLFYVASLPVIKVLLITAVGLFLALENVNLLGKDARIQVNHLVHYVFNPALVGGNLADTITFENFVTLWFMPVNILITFIIGSILGWILVKITRAPKNLEGLIIGVCSAGNLGNLPIIIIPAICKDKGSPFGDPDVCYKYGMAYASLSMAIGAVYIWSYVYNIMRVSASKFHRESTASIHSIHSIHASGELLGPFPDECSPESPSKYPAKEDDSYNQLLSSTEAGEKSKVSMTDKIKQKFKAIFFNSNIKAVFSPATLGAIVGFIVGVISPLRNLLIGSNAPLHVVEDSVTMVGEAAIPTITLIMGANLLKGLKGARTPFWTVIGILVVRYILLPILGVLIVKWATQLGLVPADPLYQFMLLLQYALPPAMAIATIAQLFGAGESECSIIMLWTYILASVAVTLWSTYFMWLVA</sequence>
<keyword evidence="2" id="KW-0813">Transport</keyword>
<dbReference type="GeneID" id="107487380"/>
<dbReference type="RefSeq" id="XP_015963485.1">
    <property type="nucleotide sequence ID" value="XM_016107999.3"/>
</dbReference>
<evidence type="ECO:0000256" key="8">
    <source>
        <dbReference type="ARBA" id="ARBA00025100"/>
    </source>
</evidence>
<evidence type="ECO:0000256" key="1">
    <source>
        <dbReference type="ARBA" id="ARBA00004477"/>
    </source>
</evidence>
<feature type="transmembrane region" description="Helical" evidence="10">
    <location>
        <begin position="147"/>
        <end position="168"/>
    </location>
</feature>
<reference evidence="12 13" key="2">
    <citation type="submission" date="2025-04" db="UniProtKB">
        <authorList>
            <consortium name="RefSeq"/>
        </authorList>
    </citation>
    <scope>IDENTIFICATION</scope>
    <source>
        <tissue evidence="12 13">Whole plant</tissue>
    </source>
</reference>